<proteinExistence type="predicted"/>
<dbReference type="PANTHER" id="PTHR30055:SF234">
    <property type="entry name" value="HTH-TYPE TRANSCRIPTIONAL REGULATOR BETI"/>
    <property type="match status" value="1"/>
</dbReference>
<feature type="DNA-binding region" description="H-T-H motif" evidence="4">
    <location>
        <begin position="48"/>
        <end position="67"/>
    </location>
</feature>
<dbReference type="PROSITE" id="PS01081">
    <property type="entry name" value="HTH_TETR_1"/>
    <property type="match status" value="1"/>
</dbReference>
<organism evidence="6 7">
    <name type="scientific">Actinocatenispora thailandica</name>
    <dbReference type="NCBI Taxonomy" id="227318"/>
    <lineage>
        <taxon>Bacteria</taxon>
        <taxon>Bacillati</taxon>
        <taxon>Actinomycetota</taxon>
        <taxon>Actinomycetes</taxon>
        <taxon>Micromonosporales</taxon>
        <taxon>Micromonosporaceae</taxon>
        <taxon>Actinocatenispora</taxon>
    </lineage>
</organism>
<dbReference type="EMBL" id="AP023355">
    <property type="protein sequence ID" value="BCJ33929.1"/>
    <property type="molecule type" value="Genomic_DNA"/>
</dbReference>
<name>A0A7R7DLI4_9ACTN</name>
<dbReference type="InterPro" id="IPR009057">
    <property type="entry name" value="Homeodomain-like_sf"/>
</dbReference>
<evidence type="ECO:0000313" key="6">
    <source>
        <dbReference type="EMBL" id="BCJ33929.1"/>
    </source>
</evidence>
<keyword evidence="7" id="KW-1185">Reference proteome</keyword>
<dbReference type="Pfam" id="PF21597">
    <property type="entry name" value="TetR_C_43"/>
    <property type="match status" value="1"/>
</dbReference>
<dbReference type="PANTHER" id="PTHR30055">
    <property type="entry name" value="HTH-TYPE TRANSCRIPTIONAL REGULATOR RUTR"/>
    <property type="match status" value="1"/>
</dbReference>
<accession>A0A7R7DLI4</accession>
<sequence>MDVCVHFPVVREIGGKMTHLLRVDARENRDRVLAAARELFAESGLEVTMRQVARRAGVGPATLYRRFPTKHDLVLEAFEHELAECSSIVYDGAADPDPWRGFCFVVERTLLLNARNQGFTDAFMSAHPDVVDFAAHREQLGRTVTTIIRRAQAAGRLRPDFVFDDFAVILLAGRGLTAAPASTRDAAVRRFAGFTIDGLRAAATEADIRSGNGRSPS</sequence>
<dbReference type="PROSITE" id="PS50977">
    <property type="entry name" value="HTH_TETR_2"/>
    <property type="match status" value="1"/>
</dbReference>
<dbReference type="PRINTS" id="PR00455">
    <property type="entry name" value="HTHTETR"/>
</dbReference>
<dbReference type="Gene3D" id="1.10.357.10">
    <property type="entry name" value="Tetracycline Repressor, domain 2"/>
    <property type="match status" value="1"/>
</dbReference>
<dbReference type="InterPro" id="IPR023772">
    <property type="entry name" value="DNA-bd_HTH_TetR-type_CS"/>
</dbReference>
<evidence type="ECO:0000259" key="5">
    <source>
        <dbReference type="PROSITE" id="PS50977"/>
    </source>
</evidence>
<dbReference type="AlphaFoldDB" id="A0A7R7DLI4"/>
<gene>
    <name evidence="6" type="ORF">Athai_14320</name>
</gene>
<dbReference type="Proteomes" id="UP000611640">
    <property type="component" value="Chromosome"/>
</dbReference>
<dbReference type="GO" id="GO:0003700">
    <property type="term" value="F:DNA-binding transcription factor activity"/>
    <property type="evidence" value="ECO:0007669"/>
    <property type="project" value="TreeGrafter"/>
</dbReference>
<evidence type="ECO:0000256" key="4">
    <source>
        <dbReference type="PROSITE-ProRule" id="PRU00335"/>
    </source>
</evidence>
<dbReference type="KEGG" id="atl:Athai_14320"/>
<feature type="domain" description="HTH tetR-type" evidence="5">
    <location>
        <begin position="26"/>
        <end position="85"/>
    </location>
</feature>
<dbReference type="GO" id="GO:0000976">
    <property type="term" value="F:transcription cis-regulatory region binding"/>
    <property type="evidence" value="ECO:0007669"/>
    <property type="project" value="TreeGrafter"/>
</dbReference>
<evidence type="ECO:0000256" key="1">
    <source>
        <dbReference type="ARBA" id="ARBA00023015"/>
    </source>
</evidence>
<keyword evidence="1" id="KW-0805">Transcription regulation</keyword>
<dbReference type="InterPro" id="IPR049445">
    <property type="entry name" value="TetR_SbtR-like_C"/>
</dbReference>
<dbReference type="InterPro" id="IPR001647">
    <property type="entry name" value="HTH_TetR"/>
</dbReference>
<keyword evidence="3" id="KW-0804">Transcription</keyword>
<dbReference type="Pfam" id="PF00440">
    <property type="entry name" value="TetR_N"/>
    <property type="match status" value="1"/>
</dbReference>
<reference evidence="6 7" key="1">
    <citation type="submission" date="2020-08" db="EMBL/GenBank/DDBJ databases">
        <title>Whole genome shotgun sequence of Actinocatenispora thailandica NBRC 105041.</title>
        <authorList>
            <person name="Komaki H."/>
            <person name="Tamura T."/>
        </authorList>
    </citation>
    <scope>NUCLEOTIDE SEQUENCE [LARGE SCALE GENOMIC DNA]</scope>
    <source>
        <strain evidence="6 7">NBRC 105041</strain>
    </source>
</reference>
<protein>
    <submittedName>
        <fullName evidence="6">TetR family transcriptional regulator</fullName>
    </submittedName>
</protein>
<evidence type="ECO:0000313" key="7">
    <source>
        <dbReference type="Proteomes" id="UP000611640"/>
    </source>
</evidence>
<keyword evidence="2 4" id="KW-0238">DNA-binding</keyword>
<evidence type="ECO:0000256" key="3">
    <source>
        <dbReference type="ARBA" id="ARBA00023163"/>
    </source>
</evidence>
<dbReference type="InterPro" id="IPR036271">
    <property type="entry name" value="Tet_transcr_reg_TetR-rel_C_sf"/>
</dbReference>
<dbReference type="SUPFAM" id="SSF48498">
    <property type="entry name" value="Tetracyclin repressor-like, C-terminal domain"/>
    <property type="match status" value="1"/>
</dbReference>
<evidence type="ECO:0000256" key="2">
    <source>
        <dbReference type="ARBA" id="ARBA00023125"/>
    </source>
</evidence>
<dbReference type="InterPro" id="IPR050109">
    <property type="entry name" value="HTH-type_TetR-like_transc_reg"/>
</dbReference>
<dbReference type="RefSeq" id="WP_239156763.1">
    <property type="nucleotide sequence ID" value="NZ_AP023355.1"/>
</dbReference>
<dbReference type="SUPFAM" id="SSF46689">
    <property type="entry name" value="Homeodomain-like"/>
    <property type="match status" value="1"/>
</dbReference>